<proteinExistence type="predicted"/>
<organism evidence="5 6">
    <name type="scientific">Tanacetum coccineum</name>
    <dbReference type="NCBI Taxonomy" id="301880"/>
    <lineage>
        <taxon>Eukaryota</taxon>
        <taxon>Viridiplantae</taxon>
        <taxon>Streptophyta</taxon>
        <taxon>Embryophyta</taxon>
        <taxon>Tracheophyta</taxon>
        <taxon>Spermatophyta</taxon>
        <taxon>Magnoliopsida</taxon>
        <taxon>eudicotyledons</taxon>
        <taxon>Gunneridae</taxon>
        <taxon>Pentapetalae</taxon>
        <taxon>asterids</taxon>
        <taxon>campanulids</taxon>
        <taxon>Asterales</taxon>
        <taxon>Asteraceae</taxon>
        <taxon>Asteroideae</taxon>
        <taxon>Anthemideae</taxon>
        <taxon>Anthemidinae</taxon>
        <taxon>Tanacetum</taxon>
    </lineage>
</organism>
<dbReference type="Proteomes" id="UP001151760">
    <property type="component" value="Unassembled WGS sequence"/>
</dbReference>
<comment type="caution">
    <text evidence="5">The sequence shown here is derived from an EMBL/GenBank/DDBJ whole genome shotgun (WGS) entry which is preliminary data.</text>
</comment>
<keyword evidence="1" id="KW-0540">Nuclease</keyword>
<feature type="domain" description="Exonuclease" evidence="4">
    <location>
        <begin position="11"/>
        <end position="86"/>
    </location>
</feature>
<evidence type="ECO:0000313" key="6">
    <source>
        <dbReference type="Proteomes" id="UP001151760"/>
    </source>
</evidence>
<keyword evidence="2" id="KW-0378">Hydrolase</keyword>
<keyword evidence="6" id="KW-1185">Reference proteome</keyword>
<evidence type="ECO:0000259" key="4">
    <source>
        <dbReference type="Pfam" id="PF00929"/>
    </source>
</evidence>
<reference evidence="5" key="2">
    <citation type="submission" date="2022-01" db="EMBL/GenBank/DDBJ databases">
        <authorList>
            <person name="Yamashiro T."/>
            <person name="Shiraishi A."/>
            <person name="Satake H."/>
            <person name="Nakayama K."/>
        </authorList>
    </citation>
    <scope>NUCLEOTIDE SEQUENCE</scope>
</reference>
<dbReference type="Gene3D" id="3.30.420.10">
    <property type="entry name" value="Ribonuclease H-like superfamily/Ribonuclease H"/>
    <property type="match status" value="1"/>
</dbReference>
<sequence length="132" mass="15381">MVSITYQPGIVFFDLETTIKNGGQYAILEFESILLSPKTLTELKWYETLVRPHDLYLITENSIRKNGITVKHVEVKPMFSEIADREEYRPRSEPKEIIDTVDLLTKWFGTRAGDMEMATLTAYFGHGRQRHR</sequence>
<evidence type="ECO:0000256" key="2">
    <source>
        <dbReference type="ARBA" id="ARBA00022801"/>
    </source>
</evidence>
<keyword evidence="3" id="KW-0269">Exonuclease</keyword>
<dbReference type="InterPro" id="IPR036397">
    <property type="entry name" value="RNaseH_sf"/>
</dbReference>
<protein>
    <submittedName>
        <fullName evidence="5">NEN1-like protein</fullName>
    </submittedName>
</protein>
<dbReference type="Pfam" id="PF00929">
    <property type="entry name" value="RNase_T"/>
    <property type="match status" value="1"/>
</dbReference>
<feature type="non-terminal residue" evidence="5">
    <location>
        <position position="132"/>
    </location>
</feature>
<dbReference type="EMBL" id="BQNB010019904">
    <property type="protein sequence ID" value="GJT90261.1"/>
    <property type="molecule type" value="Genomic_DNA"/>
</dbReference>
<dbReference type="InterPro" id="IPR013520">
    <property type="entry name" value="Ribonucl_H"/>
</dbReference>
<evidence type="ECO:0000256" key="3">
    <source>
        <dbReference type="ARBA" id="ARBA00022839"/>
    </source>
</evidence>
<gene>
    <name evidence="5" type="ORF">Tco_1079106</name>
</gene>
<dbReference type="PANTHER" id="PTHR30231">
    <property type="entry name" value="DNA POLYMERASE III SUBUNIT EPSILON"/>
    <property type="match status" value="1"/>
</dbReference>
<accession>A0ABQ5HQV5</accession>
<dbReference type="PANTHER" id="PTHR30231:SF4">
    <property type="entry name" value="PROTEIN NEN2"/>
    <property type="match status" value="1"/>
</dbReference>
<reference evidence="5" key="1">
    <citation type="journal article" date="2022" name="Int. J. Mol. Sci.">
        <title>Draft Genome of Tanacetum Coccineum: Genomic Comparison of Closely Related Tanacetum-Family Plants.</title>
        <authorList>
            <person name="Yamashiro T."/>
            <person name="Shiraishi A."/>
            <person name="Nakayama K."/>
            <person name="Satake H."/>
        </authorList>
    </citation>
    <scope>NUCLEOTIDE SEQUENCE</scope>
</reference>
<name>A0ABQ5HQV5_9ASTR</name>
<evidence type="ECO:0000313" key="5">
    <source>
        <dbReference type="EMBL" id="GJT90261.1"/>
    </source>
</evidence>
<dbReference type="SUPFAM" id="SSF53098">
    <property type="entry name" value="Ribonuclease H-like"/>
    <property type="match status" value="1"/>
</dbReference>
<evidence type="ECO:0000256" key="1">
    <source>
        <dbReference type="ARBA" id="ARBA00022722"/>
    </source>
</evidence>
<dbReference type="InterPro" id="IPR012337">
    <property type="entry name" value="RNaseH-like_sf"/>
</dbReference>